<proteinExistence type="predicted"/>
<evidence type="ECO:0000256" key="1">
    <source>
        <dbReference type="SAM" id="MobiDB-lite"/>
    </source>
</evidence>
<dbReference type="EMBL" id="LFIW01001525">
    <property type="protein sequence ID" value="KZL81982.1"/>
    <property type="molecule type" value="Genomic_DNA"/>
</dbReference>
<reference evidence="2 3" key="1">
    <citation type="submission" date="2015-06" db="EMBL/GenBank/DDBJ databases">
        <title>Survival trade-offs in plant roots during colonization by closely related pathogenic and mutualistic fungi.</title>
        <authorList>
            <person name="Hacquard S."/>
            <person name="Kracher B."/>
            <person name="Hiruma K."/>
            <person name="Weinman A."/>
            <person name="Muench P."/>
            <person name="Garrido Oter R."/>
            <person name="Ver Loren van Themaat E."/>
            <person name="Dallerey J.-F."/>
            <person name="Damm U."/>
            <person name="Henrissat B."/>
            <person name="Lespinet O."/>
            <person name="Thon M."/>
            <person name="Kemen E."/>
            <person name="McHardy A.C."/>
            <person name="Schulze-Lefert P."/>
            <person name="O'Connell R.J."/>
        </authorList>
    </citation>
    <scope>NUCLEOTIDE SEQUENCE [LARGE SCALE GENOMIC DNA]</scope>
    <source>
        <strain evidence="2 3">MAFF 238704</strain>
    </source>
</reference>
<protein>
    <submittedName>
        <fullName evidence="2">Uncharacterized protein</fullName>
    </submittedName>
</protein>
<name>A0A167C0T5_COLIC</name>
<accession>A0A167C0T5</accession>
<comment type="caution">
    <text evidence="2">The sequence shown here is derived from an EMBL/GenBank/DDBJ whole genome shotgun (WGS) entry which is preliminary data.</text>
</comment>
<keyword evidence="3" id="KW-1185">Reference proteome</keyword>
<evidence type="ECO:0000313" key="3">
    <source>
        <dbReference type="Proteomes" id="UP000076584"/>
    </source>
</evidence>
<evidence type="ECO:0000313" key="2">
    <source>
        <dbReference type="EMBL" id="KZL81982.1"/>
    </source>
</evidence>
<feature type="region of interest" description="Disordered" evidence="1">
    <location>
        <begin position="133"/>
        <end position="165"/>
    </location>
</feature>
<dbReference type="Proteomes" id="UP000076584">
    <property type="component" value="Unassembled WGS sequence"/>
</dbReference>
<sequence length="165" mass="18808">MQEKGVKASYNQQTTAAPFGFRSDATLLCMAENALDDVCWLSVTDLRIMTFDKRICQKYREYRDKRHLHLRCNPSVEPLKSSPRPLSPPNEIRLHLDVRAPCSRCRSFEPRFPLLPSAISSPSRTIATAQCIGEPDGEKRVQRESTWGIPREHSRQEQPPSACLV</sequence>
<organism evidence="2 3">
    <name type="scientific">Colletotrichum incanum</name>
    <name type="common">Soybean anthracnose fungus</name>
    <dbReference type="NCBI Taxonomy" id="1573173"/>
    <lineage>
        <taxon>Eukaryota</taxon>
        <taxon>Fungi</taxon>
        <taxon>Dikarya</taxon>
        <taxon>Ascomycota</taxon>
        <taxon>Pezizomycotina</taxon>
        <taxon>Sordariomycetes</taxon>
        <taxon>Hypocreomycetidae</taxon>
        <taxon>Glomerellales</taxon>
        <taxon>Glomerellaceae</taxon>
        <taxon>Colletotrichum</taxon>
        <taxon>Colletotrichum spaethianum species complex</taxon>
    </lineage>
</organism>
<dbReference type="AlphaFoldDB" id="A0A167C0T5"/>
<gene>
    <name evidence="2" type="ORF">CI238_13232</name>
</gene>